<reference evidence="20" key="1">
    <citation type="journal article" date="2020" name="G3 (Bethesda)">
        <title>High-Quality Assemblies for Three Invasive Social Wasps from the &lt;i&gt;Vespula&lt;/i&gt; Genus.</title>
        <authorList>
            <person name="Harrop T.W.R."/>
            <person name="Guhlin J."/>
            <person name="McLaughlin G.M."/>
            <person name="Permina E."/>
            <person name="Stockwell P."/>
            <person name="Gilligan J."/>
            <person name="Le Lec M.F."/>
            <person name="Gruber M.A.M."/>
            <person name="Quinn O."/>
            <person name="Lovegrove M."/>
            <person name="Duncan E.J."/>
            <person name="Remnant E.J."/>
            <person name="Van Eeckhoven J."/>
            <person name="Graham B."/>
            <person name="Knapp R.A."/>
            <person name="Langford K.W."/>
            <person name="Kronenberg Z."/>
            <person name="Press M.O."/>
            <person name="Eacker S.M."/>
            <person name="Wilson-Rankin E.E."/>
            <person name="Purcell J."/>
            <person name="Lester P.J."/>
            <person name="Dearden P.K."/>
        </authorList>
    </citation>
    <scope>NUCLEOTIDE SEQUENCE</scope>
    <source>
        <strain evidence="20">Marl-1</strain>
    </source>
</reference>
<keyword evidence="6 19" id="KW-0808">Transferase</keyword>
<keyword evidence="9 19" id="KW-0735">Signal-anchor</keyword>
<evidence type="ECO:0000256" key="18">
    <source>
        <dbReference type="PIRSR" id="PIRSR605027-4"/>
    </source>
</evidence>
<dbReference type="PANTHER" id="PTHR10896:SF65">
    <property type="entry name" value="GALACTOSYLGALACTOSYLXYLOSYLPROTEIN 3-BETA-GLUCURONOSYLTRANSFERASE 3"/>
    <property type="match status" value="1"/>
</dbReference>
<evidence type="ECO:0000256" key="8">
    <source>
        <dbReference type="ARBA" id="ARBA00022723"/>
    </source>
</evidence>
<keyword evidence="13" id="KW-0325">Glycoprotein</keyword>
<dbReference type="Pfam" id="PF03360">
    <property type="entry name" value="Glyco_transf_43"/>
    <property type="match status" value="1"/>
</dbReference>
<dbReference type="AlphaFoldDB" id="A0A834JGX0"/>
<protein>
    <recommendedName>
        <fullName evidence="5 19">Galactosylgalactosylxylosylprotein 3-beta-glucuronosyltransferase</fullName>
        <ecNumber evidence="5 19">2.4.1.135</ecNumber>
    </recommendedName>
</protein>
<feature type="binding site" evidence="17">
    <location>
        <position position="193"/>
    </location>
    <ligand>
        <name>Mn(2+)</name>
        <dbReference type="ChEBI" id="CHEBI:29035"/>
    </ligand>
</feature>
<evidence type="ECO:0000256" key="5">
    <source>
        <dbReference type="ARBA" id="ARBA00012641"/>
    </source>
</evidence>
<dbReference type="GO" id="GO:0050650">
    <property type="term" value="P:chondroitin sulfate proteoglycan biosynthetic process"/>
    <property type="evidence" value="ECO:0007669"/>
    <property type="project" value="TreeGrafter"/>
</dbReference>
<dbReference type="EC" id="2.4.1.135" evidence="5 19"/>
<evidence type="ECO:0000256" key="14">
    <source>
        <dbReference type="ARBA" id="ARBA00023211"/>
    </source>
</evidence>
<keyword evidence="14 17" id="KW-0464">Manganese</keyword>
<dbReference type="Gene3D" id="3.90.550.10">
    <property type="entry name" value="Spore Coat Polysaccharide Biosynthesis Protein SpsA, Chain A"/>
    <property type="match status" value="1"/>
</dbReference>
<feature type="site" description="Interaction with galactose moiety of substrate glycoprotein" evidence="18">
    <location>
        <position position="224"/>
    </location>
</feature>
<comment type="subcellular location">
    <subcellularLocation>
        <location evidence="2 19">Golgi apparatus membrane</location>
        <topology evidence="2 19">Single-pass type II membrane protein</topology>
    </subcellularLocation>
</comment>
<keyword evidence="11 19" id="KW-0333">Golgi apparatus</keyword>
<evidence type="ECO:0000256" key="7">
    <source>
        <dbReference type="ARBA" id="ARBA00022692"/>
    </source>
</evidence>
<feature type="transmembrane region" description="Helical" evidence="19">
    <location>
        <begin position="12"/>
        <end position="31"/>
    </location>
</feature>
<dbReference type="GO" id="GO:0015018">
    <property type="term" value="F:galactosylgalactosylxylosylprotein 3-beta-glucuronosyltransferase activity"/>
    <property type="evidence" value="ECO:0007669"/>
    <property type="project" value="UniProtKB-UniRule"/>
</dbReference>
<sequence>MLFGYLTYSCGKGFLVLFVISLVAVQHFTYYQELHKWQEMRKELESLIAVQRETQDILQYQMMLLRQKTFDSNKTATANDKTTVYAVTPTFARAVQKAELTRLSQTFRLVPNFHWIVVEDSSERTRLVSKFLEESCLIYTHLAAATPPNYKLGKNDPNWKKPRGVEQRNAALRWLRKNLKSDDNGVVFFADDDNTYSLKLFQEMRKIRKVGVWPVGLVGGLMVEKPICDNATNKVIGFNAAWKPDRPFPIDMAGFAINLKLLLENSHAVFSYDVQSGYQESEILRQIVTRDELEPLADSCTKIYVWHTRTEPPRLNVEQLLIKKGKRSDAGIEV</sequence>
<accession>A0A834JGX0</accession>
<evidence type="ECO:0000313" key="20">
    <source>
        <dbReference type="EMBL" id="KAF7388236.1"/>
    </source>
</evidence>
<evidence type="ECO:0000256" key="11">
    <source>
        <dbReference type="ARBA" id="ARBA00023034"/>
    </source>
</evidence>
<evidence type="ECO:0000256" key="17">
    <source>
        <dbReference type="PIRSR" id="PIRSR605027-3"/>
    </source>
</evidence>
<dbReference type="GO" id="GO:0000139">
    <property type="term" value="C:Golgi membrane"/>
    <property type="evidence" value="ECO:0007669"/>
    <property type="project" value="UniProtKB-SubCell"/>
</dbReference>
<name>A0A834JGX0_VESVU</name>
<evidence type="ECO:0000256" key="10">
    <source>
        <dbReference type="ARBA" id="ARBA00022989"/>
    </source>
</evidence>
<dbReference type="SUPFAM" id="SSF53448">
    <property type="entry name" value="Nucleotide-diphospho-sugar transferases"/>
    <property type="match status" value="1"/>
</dbReference>
<comment type="similarity">
    <text evidence="4 19">Belongs to the glycosyltransferase 43 family.</text>
</comment>
<evidence type="ECO:0000256" key="9">
    <source>
        <dbReference type="ARBA" id="ARBA00022968"/>
    </source>
</evidence>
<evidence type="ECO:0000256" key="16">
    <source>
        <dbReference type="PIRSR" id="PIRSR605027-1"/>
    </source>
</evidence>
<dbReference type="EMBL" id="JACSEA010000012">
    <property type="protein sequence ID" value="KAF7388236.1"/>
    <property type="molecule type" value="Genomic_DNA"/>
</dbReference>
<gene>
    <name evidence="20" type="ORF">HZH66_011003</name>
</gene>
<dbReference type="PANTHER" id="PTHR10896">
    <property type="entry name" value="GALACTOSYLGALACTOSYLXYLOSYLPROTEIN 3-BETA-GLUCURONOSYLTRANSFERASE BETA-1,3-GLUCURONYLTRANSFERASE"/>
    <property type="match status" value="1"/>
</dbReference>
<dbReference type="InterPro" id="IPR005027">
    <property type="entry name" value="Glyco_trans_43"/>
</dbReference>
<comment type="caution">
    <text evidence="20">The sequence shown here is derived from an EMBL/GenBank/DDBJ whole genome shotgun (WGS) entry which is preliminary data.</text>
</comment>
<dbReference type="FunFam" id="3.90.550.10:FF:000044">
    <property type="entry name" value="Galactosylgalactosylxylosylprotein 3-beta-glucuronosyltransferase"/>
    <property type="match status" value="1"/>
</dbReference>
<dbReference type="GO" id="GO:0005975">
    <property type="term" value="P:carbohydrate metabolic process"/>
    <property type="evidence" value="ECO:0007669"/>
    <property type="project" value="TreeGrafter"/>
</dbReference>
<keyword evidence="7 19" id="KW-0812">Transmembrane</keyword>
<keyword evidence="12 19" id="KW-0472">Membrane</keyword>
<evidence type="ECO:0000256" key="12">
    <source>
        <dbReference type="ARBA" id="ARBA00023136"/>
    </source>
</evidence>
<dbReference type="UniPathway" id="UPA00378"/>
<evidence type="ECO:0000256" key="15">
    <source>
        <dbReference type="ARBA" id="ARBA00047979"/>
    </source>
</evidence>
<dbReference type="GO" id="GO:0046872">
    <property type="term" value="F:metal ion binding"/>
    <property type="evidence" value="ECO:0007669"/>
    <property type="project" value="UniProtKB-KW"/>
</dbReference>
<keyword evidence="10 19" id="KW-1133">Transmembrane helix</keyword>
<proteinExistence type="inferred from homology"/>
<keyword evidence="21" id="KW-1185">Reference proteome</keyword>
<keyword evidence="8 17" id="KW-0479">Metal-binding</keyword>
<evidence type="ECO:0000256" key="6">
    <source>
        <dbReference type="ARBA" id="ARBA00022679"/>
    </source>
</evidence>
<evidence type="ECO:0000256" key="19">
    <source>
        <dbReference type="RuleBase" id="RU363127"/>
    </source>
</evidence>
<evidence type="ECO:0000256" key="13">
    <source>
        <dbReference type="ARBA" id="ARBA00023180"/>
    </source>
</evidence>
<comment type="cofactor">
    <cofactor evidence="1 17 19">
        <name>Mn(2+)</name>
        <dbReference type="ChEBI" id="CHEBI:29035"/>
    </cofactor>
</comment>
<comment type="catalytic activity">
    <reaction evidence="15 19">
        <text>3-O-(beta-D-galactosyl-(1-&gt;3)-beta-D-galactosyl-(1-&gt;4)-beta-D-xylosyl)-L-seryl-[protein] + UDP-alpha-D-glucuronate = 3-O-(beta-D-GlcA-(1-&gt;3)-beta-D-Gal-(1-&gt;3)-beta-D-Gal-(1-&gt;4)-beta-D-Xyl)-L-seryl-[protein] + UDP + H(+)</text>
        <dbReference type="Rhea" id="RHEA:24168"/>
        <dbReference type="Rhea" id="RHEA-COMP:12571"/>
        <dbReference type="Rhea" id="RHEA-COMP:12573"/>
        <dbReference type="ChEBI" id="CHEBI:15378"/>
        <dbReference type="ChEBI" id="CHEBI:58052"/>
        <dbReference type="ChEBI" id="CHEBI:58223"/>
        <dbReference type="ChEBI" id="CHEBI:132090"/>
        <dbReference type="ChEBI" id="CHEBI:132093"/>
        <dbReference type="EC" id="2.4.1.135"/>
    </reaction>
</comment>
<evidence type="ECO:0000256" key="2">
    <source>
        <dbReference type="ARBA" id="ARBA00004323"/>
    </source>
</evidence>
<organism evidence="20 21">
    <name type="scientific">Vespula vulgaris</name>
    <name type="common">Yellow jacket</name>
    <name type="synonym">Wasp</name>
    <dbReference type="NCBI Taxonomy" id="7454"/>
    <lineage>
        <taxon>Eukaryota</taxon>
        <taxon>Metazoa</taxon>
        <taxon>Ecdysozoa</taxon>
        <taxon>Arthropoda</taxon>
        <taxon>Hexapoda</taxon>
        <taxon>Insecta</taxon>
        <taxon>Pterygota</taxon>
        <taxon>Neoptera</taxon>
        <taxon>Endopterygota</taxon>
        <taxon>Hymenoptera</taxon>
        <taxon>Apocrita</taxon>
        <taxon>Aculeata</taxon>
        <taxon>Vespoidea</taxon>
        <taxon>Vespidae</taxon>
        <taxon>Vespinae</taxon>
        <taxon>Vespula</taxon>
    </lineage>
</organism>
<comment type="pathway">
    <text evidence="3 19">Protein modification; protein glycosylation.</text>
</comment>
<evidence type="ECO:0000313" key="21">
    <source>
        <dbReference type="Proteomes" id="UP000614350"/>
    </source>
</evidence>
<evidence type="ECO:0000256" key="4">
    <source>
        <dbReference type="ARBA" id="ARBA00007706"/>
    </source>
</evidence>
<dbReference type="InterPro" id="IPR029044">
    <property type="entry name" value="Nucleotide-diphossugar_trans"/>
</dbReference>
<dbReference type="CDD" id="cd00218">
    <property type="entry name" value="GlcAT-I"/>
    <property type="match status" value="1"/>
</dbReference>
<feature type="active site" description="Proton donor/acceptor" evidence="16">
    <location>
        <position position="280"/>
    </location>
</feature>
<dbReference type="Proteomes" id="UP000614350">
    <property type="component" value="Unassembled WGS sequence"/>
</dbReference>
<evidence type="ECO:0000256" key="3">
    <source>
        <dbReference type="ARBA" id="ARBA00004922"/>
    </source>
</evidence>
<evidence type="ECO:0000256" key="1">
    <source>
        <dbReference type="ARBA" id="ARBA00001936"/>
    </source>
</evidence>